<comment type="function">
    <text evidence="8">Zinc phosphodiesterase, which displays some tRNA 3'-processing endonuclease activity. Probably involved in tRNA maturation, by removing a 3'-trailer from precursor tRNA.</text>
</comment>
<keyword evidence="2 8" id="KW-0819">tRNA processing</keyword>
<keyword evidence="10" id="KW-1185">Reference proteome</keyword>
<keyword evidence="5 8" id="KW-0255">Endonuclease</keyword>
<dbReference type="EC" id="3.1.26.11" evidence="8"/>
<evidence type="ECO:0000256" key="1">
    <source>
        <dbReference type="ARBA" id="ARBA00011738"/>
    </source>
</evidence>
<dbReference type="GO" id="GO:0042781">
    <property type="term" value="F:3'-tRNA processing endoribonuclease activity"/>
    <property type="evidence" value="ECO:0007669"/>
    <property type="project" value="UniProtKB-UniRule"/>
</dbReference>
<feature type="binding site" evidence="8">
    <location>
        <position position="82"/>
    </location>
    <ligand>
        <name>Zn(2+)</name>
        <dbReference type="ChEBI" id="CHEBI:29105"/>
        <label>2</label>
        <note>catalytic</note>
    </ligand>
</feature>
<evidence type="ECO:0000256" key="7">
    <source>
        <dbReference type="ARBA" id="ARBA00022833"/>
    </source>
</evidence>
<comment type="cofactor">
    <cofactor evidence="8">
        <name>Zn(2+)</name>
        <dbReference type="ChEBI" id="CHEBI:29105"/>
    </cofactor>
    <text evidence="8">Binds 2 Zn(2+) ions.</text>
</comment>
<evidence type="ECO:0000256" key="6">
    <source>
        <dbReference type="ARBA" id="ARBA00022801"/>
    </source>
</evidence>
<sequence>MADGQLIMFKLTFLGTSSGIPTKRRNVSALAVELPTSEQESTNHRAPWLLIDCGEGTQHQLMYTKLRLSNLRAICITHVHGDHCYGLAGLLASLAMHGRTTALTIIAPKGVFALLDAYVAHTELRLSFAIERIIVEHDQPITLSLDNQTLNIKTTALSHRCPSYAFIIKQAIHQHKLNIDKLVSDNIPKHFWHQIFKTNLPHQPIHINNEPIIPNEYIEQMHIKSKIVIAGDNDTPELLTDVIHDADALVHEATYTQAILDKVLSRTGESSFDPQHSSAKMVTQFAQRVKLPNLILTHFSARFASFYEPNNPAPNMGHVAQEISQHYQGYCVCAEDFMSILINDKNMKIMKE</sequence>
<dbReference type="HAMAP" id="MF_01818">
    <property type="entry name" value="RNase_Z_BN"/>
    <property type="match status" value="1"/>
</dbReference>
<comment type="similarity">
    <text evidence="8">Belongs to the RNase Z family.</text>
</comment>
<dbReference type="InterPro" id="IPR036866">
    <property type="entry name" value="RibonucZ/Hydroxyglut_hydro"/>
</dbReference>
<keyword evidence="4 8" id="KW-0479">Metal-binding</keyword>
<keyword evidence="3 8" id="KW-0540">Nuclease</keyword>
<dbReference type="Proteomes" id="UP000035860">
    <property type="component" value="Unassembled WGS sequence"/>
</dbReference>
<feature type="binding site" evidence="8">
    <location>
        <position position="298"/>
    </location>
    <ligand>
        <name>Zn(2+)</name>
        <dbReference type="ChEBI" id="CHEBI:29105"/>
        <label>2</label>
        <note>catalytic</note>
    </ligand>
</feature>
<dbReference type="Gene3D" id="3.60.15.10">
    <property type="entry name" value="Ribonuclease Z/Hydroxyacylglutathione hydrolase-like"/>
    <property type="match status" value="1"/>
</dbReference>
<feature type="binding site" evidence="8">
    <location>
        <position position="159"/>
    </location>
    <ligand>
        <name>Zn(2+)</name>
        <dbReference type="ChEBI" id="CHEBI:29105"/>
        <label>1</label>
        <note>catalytic</note>
    </ligand>
</feature>
<evidence type="ECO:0000313" key="9">
    <source>
        <dbReference type="EMBL" id="KDN24747.1"/>
    </source>
</evidence>
<protein>
    <recommendedName>
        <fullName evidence="8">Ribonuclease Z</fullName>
        <shortName evidence="8">RNase Z</shortName>
        <ecNumber evidence="8">3.1.26.11</ecNumber>
    </recommendedName>
    <alternativeName>
        <fullName evidence="8">tRNA 3 endonuclease</fullName>
    </alternativeName>
    <alternativeName>
        <fullName evidence="8">tRNase Z</fullName>
    </alternativeName>
</protein>
<keyword evidence="7 8" id="KW-0862">Zinc</keyword>
<proteinExistence type="inferred from homology"/>
<evidence type="ECO:0000256" key="2">
    <source>
        <dbReference type="ARBA" id="ARBA00022694"/>
    </source>
</evidence>
<feature type="active site" description="Proton acceptor" evidence="8">
    <location>
        <position position="82"/>
    </location>
</feature>
<feature type="binding site" evidence="8">
    <location>
        <position position="232"/>
    </location>
    <ligand>
        <name>Zn(2+)</name>
        <dbReference type="ChEBI" id="CHEBI:29105"/>
        <label>2</label>
        <note>catalytic</note>
    </ligand>
</feature>
<dbReference type="Pfam" id="PF23023">
    <property type="entry name" value="Anti-Pycsar_Apyc1"/>
    <property type="match status" value="1"/>
</dbReference>
<comment type="catalytic activity">
    <reaction evidence="8">
        <text>Endonucleolytic cleavage of RNA, removing extra 3' nucleotides from tRNA precursor, generating 3' termini of tRNAs. A 3'-hydroxy group is left at the tRNA terminus and a 5'-phosphoryl group is left at the trailer molecule.</text>
        <dbReference type="EC" id="3.1.26.11"/>
    </reaction>
</comment>
<feature type="binding site" evidence="8">
    <location>
        <position position="232"/>
    </location>
    <ligand>
        <name>Zn(2+)</name>
        <dbReference type="ChEBI" id="CHEBI:29105"/>
        <label>1</label>
        <note>catalytic</note>
    </ligand>
</feature>
<dbReference type="SUPFAM" id="SSF56281">
    <property type="entry name" value="Metallo-hydrolase/oxidoreductase"/>
    <property type="match status" value="1"/>
</dbReference>
<keyword evidence="6 8" id="KW-0378">Hydrolase</keyword>
<evidence type="ECO:0000256" key="3">
    <source>
        <dbReference type="ARBA" id="ARBA00022722"/>
    </source>
</evidence>
<comment type="subunit">
    <text evidence="1 8">Homodimer.</text>
</comment>
<dbReference type="GO" id="GO:0008270">
    <property type="term" value="F:zinc ion binding"/>
    <property type="evidence" value="ECO:0007669"/>
    <property type="project" value="UniProtKB-UniRule"/>
</dbReference>
<organism evidence="9 10">
    <name type="scientific">Moraxella bovoculi 237</name>
    <dbReference type="NCBI Taxonomy" id="743974"/>
    <lineage>
        <taxon>Bacteria</taxon>
        <taxon>Pseudomonadati</taxon>
        <taxon>Pseudomonadota</taxon>
        <taxon>Gammaproteobacteria</taxon>
        <taxon>Moraxellales</taxon>
        <taxon>Moraxellaceae</taxon>
        <taxon>Moraxella</taxon>
    </lineage>
</organism>
<evidence type="ECO:0000256" key="4">
    <source>
        <dbReference type="ARBA" id="ARBA00022723"/>
    </source>
</evidence>
<name>A0A066UFW0_9GAMM</name>
<dbReference type="InterPro" id="IPR013471">
    <property type="entry name" value="RNase_Z/BN"/>
</dbReference>
<dbReference type="AlphaFoldDB" id="A0A066UFW0"/>
<dbReference type="eggNOG" id="COG1234">
    <property type="taxonomic scope" value="Bacteria"/>
</dbReference>
<feature type="binding site" evidence="8">
    <location>
        <position position="80"/>
    </location>
    <ligand>
        <name>Zn(2+)</name>
        <dbReference type="ChEBI" id="CHEBI:29105"/>
        <label>1</label>
        <note>catalytic</note>
    </ligand>
</feature>
<reference evidence="9 10" key="1">
    <citation type="journal article" date="2014" name="Genome Announc.">
        <title>Draft Genome Sequence of Moraxella bovoculi Strain 237T (ATCC BAA-1259T) Isolated from a Calf with Infectious Bovine Keratoconjunctivitis.</title>
        <authorList>
            <person name="Calcutt M.J."/>
            <person name="Foecking M.F."/>
            <person name="Martin N.T."/>
            <person name="Mhlanga-Mutangadura T."/>
            <person name="Reilly T.J."/>
        </authorList>
    </citation>
    <scope>NUCLEOTIDE SEQUENCE [LARGE SCALE GENOMIC DNA]</scope>
    <source>
        <strain evidence="9 10">237</strain>
    </source>
</reference>
<accession>A0A066UFW0</accession>
<comment type="caution">
    <text evidence="9">The sequence shown here is derived from an EMBL/GenBank/DDBJ whole genome shotgun (WGS) entry which is preliminary data.</text>
</comment>
<dbReference type="CDD" id="cd07717">
    <property type="entry name" value="RNaseZ_ZiPD-like_MBL-fold"/>
    <property type="match status" value="1"/>
</dbReference>
<dbReference type="PANTHER" id="PTHR46018">
    <property type="entry name" value="ZINC PHOSPHODIESTERASE ELAC PROTEIN 1"/>
    <property type="match status" value="1"/>
</dbReference>
<dbReference type="EMBL" id="AOMT01000026">
    <property type="protein sequence ID" value="KDN24747.1"/>
    <property type="molecule type" value="Genomic_DNA"/>
</dbReference>
<evidence type="ECO:0000256" key="8">
    <source>
        <dbReference type="HAMAP-Rule" id="MF_01818"/>
    </source>
</evidence>
<feature type="binding site" evidence="8">
    <location>
        <position position="78"/>
    </location>
    <ligand>
        <name>Zn(2+)</name>
        <dbReference type="ChEBI" id="CHEBI:29105"/>
        <label>1</label>
        <note>catalytic</note>
    </ligand>
</feature>
<evidence type="ECO:0000256" key="5">
    <source>
        <dbReference type="ARBA" id="ARBA00022759"/>
    </source>
</evidence>
<gene>
    <name evidence="8" type="primary">rnz</name>
    <name evidence="9" type="ORF">MBO_07268</name>
</gene>
<dbReference type="PANTHER" id="PTHR46018:SF2">
    <property type="entry name" value="ZINC PHOSPHODIESTERASE ELAC PROTEIN 1"/>
    <property type="match status" value="1"/>
</dbReference>
<evidence type="ECO:0000313" key="10">
    <source>
        <dbReference type="Proteomes" id="UP000035860"/>
    </source>
</evidence>
<feature type="binding site" evidence="8">
    <location>
        <position position="83"/>
    </location>
    <ligand>
        <name>Zn(2+)</name>
        <dbReference type="ChEBI" id="CHEBI:29105"/>
        <label>2</label>
        <note>catalytic</note>
    </ligand>
</feature>